<dbReference type="EMBL" id="JARK01001366">
    <property type="protein sequence ID" value="EYC17656.1"/>
    <property type="molecule type" value="Genomic_DNA"/>
</dbReference>
<dbReference type="OrthoDB" id="10693847at2759"/>
<name>A0A016URV4_9BILA</name>
<dbReference type="InterPro" id="IPR001810">
    <property type="entry name" value="F-box_dom"/>
</dbReference>
<keyword evidence="1" id="KW-0472">Membrane</keyword>
<evidence type="ECO:0000256" key="1">
    <source>
        <dbReference type="SAM" id="Phobius"/>
    </source>
</evidence>
<protein>
    <recommendedName>
        <fullName evidence="2">F-box domain-containing protein</fullName>
    </recommendedName>
</protein>
<dbReference type="SUPFAM" id="SSF81383">
    <property type="entry name" value="F-box domain"/>
    <property type="match status" value="1"/>
</dbReference>
<gene>
    <name evidence="3" type="primary">Acey_s0030.g2197</name>
    <name evidence="3" type="ORF">Y032_0030g2197</name>
</gene>
<comment type="caution">
    <text evidence="3">The sequence shown here is derived from an EMBL/GenBank/DDBJ whole genome shotgun (WGS) entry which is preliminary data.</text>
</comment>
<dbReference type="InterPro" id="IPR036047">
    <property type="entry name" value="F-box-like_dom_sf"/>
</dbReference>
<feature type="transmembrane region" description="Helical" evidence="1">
    <location>
        <begin position="75"/>
        <end position="98"/>
    </location>
</feature>
<sequence length="110" mass="12861">MEEVSGLLFDFDITFEEFEFHRWSELPVDVKMKILEYIPFPTLRNFMFLSKESFLLVTGMNNLIFYVHLSNIGPSVGFFVVCICVFLCVHIFSLPIFFEEKNDDPAHGSH</sequence>
<keyword evidence="4" id="KW-1185">Reference proteome</keyword>
<proteinExistence type="predicted"/>
<dbReference type="Proteomes" id="UP000024635">
    <property type="component" value="Unassembled WGS sequence"/>
</dbReference>
<evidence type="ECO:0000259" key="2">
    <source>
        <dbReference type="Pfam" id="PF00646"/>
    </source>
</evidence>
<evidence type="ECO:0000313" key="4">
    <source>
        <dbReference type="Proteomes" id="UP000024635"/>
    </source>
</evidence>
<dbReference type="AlphaFoldDB" id="A0A016URV4"/>
<organism evidence="3 4">
    <name type="scientific">Ancylostoma ceylanicum</name>
    <dbReference type="NCBI Taxonomy" id="53326"/>
    <lineage>
        <taxon>Eukaryota</taxon>
        <taxon>Metazoa</taxon>
        <taxon>Ecdysozoa</taxon>
        <taxon>Nematoda</taxon>
        <taxon>Chromadorea</taxon>
        <taxon>Rhabditida</taxon>
        <taxon>Rhabditina</taxon>
        <taxon>Rhabditomorpha</taxon>
        <taxon>Strongyloidea</taxon>
        <taxon>Ancylostomatidae</taxon>
        <taxon>Ancylostomatinae</taxon>
        <taxon>Ancylostoma</taxon>
    </lineage>
</organism>
<feature type="domain" description="F-box" evidence="2">
    <location>
        <begin position="23"/>
        <end position="61"/>
    </location>
</feature>
<feature type="transmembrane region" description="Helical" evidence="1">
    <location>
        <begin position="53"/>
        <end position="69"/>
    </location>
</feature>
<keyword evidence="1" id="KW-0812">Transmembrane</keyword>
<keyword evidence="1" id="KW-1133">Transmembrane helix</keyword>
<reference evidence="4" key="1">
    <citation type="journal article" date="2015" name="Nat. Genet.">
        <title>The genome and transcriptome of the zoonotic hookworm Ancylostoma ceylanicum identify infection-specific gene families.</title>
        <authorList>
            <person name="Schwarz E.M."/>
            <person name="Hu Y."/>
            <person name="Antoshechkin I."/>
            <person name="Miller M.M."/>
            <person name="Sternberg P.W."/>
            <person name="Aroian R.V."/>
        </authorList>
    </citation>
    <scope>NUCLEOTIDE SEQUENCE</scope>
    <source>
        <strain evidence="4">HY135</strain>
    </source>
</reference>
<dbReference type="Pfam" id="PF00646">
    <property type="entry name" value="F-box"/>
    <property type="match status" value="1"/>
</dbReference>
<accession>A0A016URV4</accession>
<evidence type="ECO:0000313" key="3">
    <source>
        <dbReference type="EMBL" id="EYC17656.1"/>
    </source>
</evidence>